<reference evidence="1 2" key="1">
    <citation type="journal article" date="2022" name="Genome Biol. Evol.">
        <title>The Spruce Budworm Genome: Reconstructing the Evolutionary History of Antifreeze Proteins.</title>
        <authorList>
            <person name="Beliveau C."/>
            <person name="Gagne P."/>
            <person name="Picq S."/>
            <person name="Vernygora O."/>
            <person name="Keeling C.I."/>
            <person name="Pinkney K."/>
            <person name="Doucet D."/>
            <person name="Wen F."/>
            <person name="Johnston J.S."/>
            <person name="Maaroufi H."/>
            <person name="Boyle B."/>
            <person name="Laroche J."/>
            <person name="Dewar K."/>
            <person name="Juretic N."/>
            <person name="Blackburn G."/>
            <person name="Nisole A."/>
            <person name="Brunet B."/>
            <person name="Brandao M."/>
            <person name="Lumley L."/>
            <person name="Duan J."/>
            <person name="Quan G."/>
            <person name="Lucarotti C.J."/>
            <person name="Roe A.D."/>
            <person name="Sperling F.A.H."/>
            <person name="Levesque R.C."/>
            <person name="Cusson M."/>
        </authorList>
    </citation>
    <scope>NUCLEOTIDE SEQUENCE [LARGE SCALE GENOMIC DNA]</scope>
    <source>
        <strain evidence="1">Glfc:IPQL:Cfum</strain>
    </source>
</reference>
<proteinExistence type="predicted"/>
<gene>
    <name evidence="1" type="ORF">MSG28_009072</name>
</gene>
<keyword evidence="2" id="KW-1185">Reference proteome</keyword>
<evidence type="ECO:0000313" key="2">
    <source>
        <dbReference type="Proteomes" id="UP001064048"/>
    </source>
</evidence>
<protein>
    <submittedName>
        <fullName evidence="1">Uncharacterized protein</fullName>
    </submittedName>
</protein>
<name>A0ACC0KX23_CHOFU</name>
<evidence type="ECO:0000313" key="1">
    <source>
        <dbReference type="EMBL" id="KAI8440732.1"/>
    </source>
</evidence>
<comment type="caution">
    <text evidence="1">The sequence shown here is derived from an EMBL/GenBank/DDBJ whole genome shotgun (WGS) entry which is preliminary data.</text>
</comment>
<dbReference type="EMBL" id="CM046115">
    <property type="protein sequence ID" value="KAI8440732.1"/>
    <property type="molecule type" value="Genomic_DNA"/>
</dbReference>
<dbReference type="Proteomes" id="UP001064048">
    <property type="component" value="Chromosome 15"/>
</dbReference>
<accession>A0ACC0KX23</accession>
<sequence length="340" mass="38719">MADDYQEQFDLIEAYFVNAKNVTRALQWYAEQYPNRQIPFRPPPRNVEISKRKDTSTSESEHLRDTKSGNETSANVILNHPQYLVTDTTSQPSFAPTSYDDVKMQSPSKIIEITTSLPASTYMPTNTDDHLDICVSSESNNNATFLPVSMSEPDNDDVQQVASDAVAFPERPLTAISVITNVQLHDPPETFEKNACAPFNSINTEIYTKNKTPRRACNDISNLPSTSSSTALNIPEITAHDEHFVTDTTNEITPSRKRRMKKVMKKRYIDFLSDEEQDFSAGSSDLWSSNETDSLSEEYISLKQKKKVKRVTKCDDKEAQNMIKKKEQRENKRKQLFHLS</sequence>
<organism evidence="1 2">
    <name type="scientific">Choristoneura fumiferana</name>
    <name type="common">Spruce budworm moth</name>
    <name type="synonym">Archips fumiferana</name>
    <dbReference type="NCBI Taxonomy" id="7141"/>
    <lineage>
        <taxon>Eukaryota</taxon>
        <taxon>Metazoa</taxon>
        <taxon>Ecdysozoa</taxon>
        <taxon>Arthropoda</taxon>
        <taxon>Hexapoda</taxon>
        <taxon>Insecta</taxon>
        <taxon>Pterygota</taxon>
        <taxon>Neoptera</taxon>
        <taxon>Endopterygota</taxon>
        <taxon>Lepidoptera</taxon>
        <taxon>Glossata</taxon>
        <taxon>Ditrysia</taxon>
        <taxon>Tortricoidea</taxon>
        <taxon>Tortricidae</taxon>
        <taxon>Tortricinae</taxon>
        <taxon>Choristoneura</taxon>
    </lineage>
</organism>